<protein>
    <submittedName>
        <fullName evidence="1">Uncharacterized protein</fullName>
    </submittedName>
</protein>
<accession>A0A2T9YTN9</accession>
<dbReference type="EMBL" id="MBFR01000049">
    <property type="protein sequence ID" value="PVU95698.1"/>
    <property type="molecule type" value="Genomic_DNA"/>
</dbReference>
<evidence type="ECO:0000313" key="1">
    <source>
        <dbReference type="EMBL" id="PVU95698.1"/>
    </source>
</evidence>
<sequence length="387" mass="43305">MTKTNNYSEVIDSQSLMQVAKHSCICYSSATKAVLITPYKNLKKVALSGSYKIIGCSCDQFATDTVAAIDYVTNFIGNTYIVVKQNKTTRTNYFNFSNVKDAEIFLNAAIVYDDKLVDLYKKVKLEEGTQIITIQSFKKVNIINLLDKIKNLFTPHSKIVDRNTSIRTKISFKKSNEEFEIPSFLKLDNELVAITYKESKSDQNCGGNALLIALKNNIDLQIFELKVSNSSGSHCNGLKVGRMINQSYIDNLTIVEMHGNTLTNNNRFTILTDITNDLDTLCVNTIDSFIKNKCGKSAYETVEEPILDNNGNIITSPDAKLNVWAKHFGNLVDNTTYNKVIIALKATPNKKAAWIDPIPIVDSAPRKDNLKYPNNYRGISSISTIVK</sequence>
<keyword evidence="2" id="KW-1185">Reference proteome</keyword>
<reference evidence="1 2" key="1">
    <citation type="journal article" date="2018" name="MBio">
        <title>Comparative Genomics Reveals the Core Gene Toolbox for the Fungus-Insect Symbiosis.</title>
        <authorList>
            <person name="Wang Y."/>
            <person name="Stata M."/>
            <person name="Wang W."/>
            <person name="Stajich J.E."/>
            <person name="White M.M."/>
            <person name="Moncalvo J.M."/>
        </authorList>
    </citation>
    <scope>NUCLEOTIDE SEQUENCE [LARGE SCALE GENOMIC DNA]</scope>
    <source>
        <strain evidence="1 2">SWE-8-4</strain>
    </source>
</reference>
<dbReference type="AlphaFoldDB" id="A0A2T9YTN9"/>
<comment type="caution">
    <text evidence="1">The sequence shown here is derived from an EMBL/GenBank/DDBJ whole genome shotgun (WGS) entry which is preliminary data.</text>
</comment>
<dbReference type="Proteomes" id="UP000245383">
    <property type="component" value="Unassembled WGS sequence"/>
</dbReference>
<gene>
    <name evidence="1" type="ORF">BB561_001666</name>
</gene>
<organism evidence="1 2">
    <name type="scientific">Smittium simulii</name>
    <dbReference type="NCBI Taxonomy" id="133385"/>
    <lineage>
        <taxon>Eukaryota</taxon>
        <taxon>Fungi</taxon>
        <taxon>Fungi incertae sedis</taxon>
        <taxon>Zoopagomycota</taxon>
        <taxon>Kickxellomycotina</taxon>
        <taxon>Harpellomycetes</taxon>
        <taxon>Harpellales</taxon>
        <taxon>Legeriomycetaceae</taxon>
        <taxon>Smittium</taxon>
    </lineage>
</organism>
<proteinExistence type="predicted"/>
<evidence type="ECO:0000313" key="2">
    <source>
        <dbReference type="Proteomes" id="UP000245383"/>
    </source>
</evidence>
<name>A0A2T9YTN9_9FUNG</name>